<keyword evidence="3" id="KW-1185">Reference proteome</keyword>
<sequence length="74" mass="8508">MTLELLNVNGEMVPHIVVGDVACLFNSLFYLMYGTEQMAREVRKHIVSHATKNWMEYGDNYMSSAEYLADMSQL</sequence>
<keyword evidence="1" id="KW-0812">Transmembrane</keyword>
<keyword evidence="1" id="KW-0472">Membrane</keyword>
<dbReference type="AlphaFoldDB" id="A0A6G0ZIN8"/>
<comment type="caution">
    <text evidence="2">The sequence shown here is derived from an EMBL/GenBank/DDBJ whole genome shotgun (WGS) entry which is preliminary data.</text>
</comment>
<name>A0A6G0ZIN8_APHCR</name>
<reference evidence="2 3" key="1">
    <citation type="submission" date="2019-08" db="EMBL/GenBank/DDBJ databases">
        <title>Whole genome of Aphis craccivora.</title>
        <authorList>
            <person name="Voronova N.V."/>
            <person name="Shulinski R.S."/>
            <person name="Bandarenka Y.V."/>
            <person name="Zhorov D.G."/>
            <person name="Warner D."/>
        </authorList>
    </citation>
    <scope>NUCLEOTIDE SEQUENCE [LARGE SCALE GENOMIC DNA]</scope>
    <source>
        <strain evidence="2">180601</strain>
        <tissue evidence="2">Whole Body</tissue>
    </source>
</reference>
<evidence type="ECO:0000313" key="3">
    <source>
        <dbReference type="Proteomes" id="UP000478052"/>
    </source>
</evidence>
<evidence type="ECO:0000313" key="2">
    <source>
        <dbReference type="EMBL" id="KAF0770791.1"/>
    </source>
</evidence>
<organism evidence="2 3">
    <name type="scientific">Aphis craccivora</name>
    <name type="common">Cowpea aphid</name>
    <dbReference type="NCBI Taxonomy" id="307492"/>
    <lineage>
        <taxon>Eukaryota</taxon>
        <taxon>Metazoa</taxon>
        <taxon>Ecdysozoa</taxon>
        <taxon>Arthropoda</taxon>
        <taxon>Hexapoda</taxon>
        <taxon>Insecta</taxon>
        <taxon>Pterygota</taxon>
        <taxon>Neoptera</taxon>
        <taxon>Paraneoptera</taxon>
        <taxon>Hemiptera</taxon>
        <taxon>Sternorrhyncha</taxon>
        <taxon>Aphidomorpha</taxon>
        <taxon>Aphidoidea</taxon>
        <taxon>Aphididae</taxon>
        <taxon>Aphidini</taxon>
        <taxon>Aphis</taxon>
        <taxon>Aphis</taxon>
    </lineage>
</organism>
<gene>
    <name evidence="2" type="ORF">FWK35_00001289</name>
</gene>
<dbReference type="EMBL" id="VUJU01000386">
    <property type="protein sequence ID" value="KAF0770791.1"/>
    <property type="molecule type" value="Genomic_DNA"/>
</dbReference>
<dbReference type="OrthoDB" id="6610341at2759"/>
<dbReference type="Proteomes" id="UP000478052">
    <property type="component" value="Unassembled WGS sequence"/>
</dbReference>
<dbReference type="Gene3D" id="3.90.70.80">
    <property type="match status" value="1"/>
</dbReference>
<evidence type="ECO:0000256" key="1">
    <source>
        <dbReference type="SAM" id="Phobius"/>
    </source>
</evidence>
<accession>A0A6G0ZIN8</accession>
<feature type="transmembrane region" description="Helical" evidence="1">
    <location>
        <begin position="12"/>
        <end position="33"/>
    </location>
</feature>
<keyword evidence="1" id="KW-1133">Transmembrane helix</keyword>
<protein>
    <submittedName>
        <fullName evidence="2">OTU domain-containing protein</fullName>
    </submittedName>
</protein>
<proteinExistence type="predicted"/>